<name>D6PB68_9ARCH</name>
<proteinExistence type="predicted"/>
<protein>
    <submittedName>
        <fullName evidence="1">Uncharacterized protein</fullName>
    </submittedName>
</protein>
<reference evidence="1" key="1">
    <citation type="journal article" date="2010" name="ISME J.">
        <title>Metagenome of the Mediterranean deep chlorophyll maximum studied by direct and fosmid library 454 pyrosequencing.</title>
        <authorList>
            <person name="Ghai R."/>
            <person name="Martin-Cuadrado A.B."/>
            <person name="Molto A.G."/>
            <person name="Heredia I.G."/>
            <person name="Cabrera R."/>
            <person name="Martin J."/>
            <person name="Verdu M."/>
            <person name="Deschamps P."/>
            <person name="Moreira D."/>
            <person name="Lopez-Garcia P."/>
            <person name="Mira A."/>
            <person name="Rodriguez-Valera F."/>
        </authorList>
    </citation>
    <scope>NUCLEOTIDE SEQUENCE</scope>
</reference>
<organism evidence="1">
    <name type="scientific">uncultured archaeon MedDCM-OCT-S04-C140</name>
    <dbReference type="NCBI Taxonomy" id="743085"/>
    <lineage>
        <taxon>Archaea</taxon>
        <taxon>environmental samples</taxon>
    </lineage>
</organism>
<evidence type="ECO:0000313" key="1">
    <source>
        <dbReference type="EMBL" id="ADD92969.1"/>
    </source>
</evidence>
<dbReference type="AlphaFoldDB" id="D6PB68"/>
<sequence length="269" mass="28078">MVKGEQIGLTTENISWAWENETTTVTTTSANGTTTNTTETTSSFYNGTLVGMNVTLYHSAMDPDGGPLAMGWDMNLDGIVDVPVSANSGFTTVHIPLSEWHNIPSTEMKITTTALIAIDSMGDRGVAMVDVYSTTPEGPWSQEGPITGNLALYAFSGKDAQGTPGTTTDDNLIMVTMDQGGDINWASISVKLSVDGAAPVTCDNPGGSGGVCGLVEFGTTDDQVWSVGDGVTIVETGTDVCSGDCTIDVTITDTREGKTIYTTYGVPAE</sequence>
<accession>D6PB68</accession>
<dbReference type="EMBL" id="GU942959">
    <property type="protein sequence ID" value="ADD92969.1"/>
    <property type="molecule type" value="Genomic_DNA"/>
</dbReference>